<comment type="caution">
    <text evidence="2">The sequence shown here is derived from an EMBL/GenBank/DDBJ whole genome shotgun (WGS) entry which is preliminary data.</text>
</comment>
<gene>
    <name evidence="2" type="ORF">JZ751_026398</name>
</gene>
<keyword evidence="3" id="KW-1185">Reference proteome</keyword>
<organism evidence="2 3">
    <name type="scientific">Albula glossodonta</name>
    <name type="common">roundjaw bonefish</name>
    <dbReference type="NCBI Taxonomy" id="121402"/>
    <lineage>
        <taxon>Eukaryota</taxon>
        <taxon>Metazoa</taxon>
        <taxon>Chordata</taxon>
        <taxon>Craniata</taxon>
        <taxon>Vertebrata</taxon>
        <taxon>Euteleostomi</taxon>
        <taxon>Actinopterygii</taxon>
        <taxon>Neopterygii</taxon>
        <taxon>Teleostei</taxon>
        <taxon>Albuliformes</taxon>
        <taxon>Albulidae</taxon>
        <taxon>Albula</taxon>
    </lineage>
</organism>
<evidence type="ECO:0000313" key="3">
    <source>
        <dbReference type="Proteomes" id="UP000824540"/>
    </source>
</evidence>
<proteinExistence type="predicted"/>
<feature type="region of interest" description="Disordered" evidence="1">
    <location>
        <begin position="28"/>
        <end position="52"/>
    </location>
</feature>
<reference evidence="2" key="1">
    <citation type="thesis" date="2021" institute="BYU ScholarsArchive" country="Provo, UT, USA">
        <title>Applications of and Algorithms for Genome Assembly and Genomic Analyses with an Emphasis on Marine Teleosts.</title>
        <authorList>
            <person name="Pickett B.D."/>
        </authorList>
    </citation>
    <scope>NUCLEOTIDE SEQUENCE</scope>
    <source>
        <strain evidence="2">HI-2016</strain>
    </source>
</reference>
<evidence type="ECO:0000313" key="2">
    <source>
        <dbReference type="EMBL" id="KAG9350045.1"/>
    </source>
</evidence>
<dbReference type="EMBL" id="JAFBMS010000008">
    <property type="protein sequence ID" value="KAG9350045.1"/>
    <property type="molecule type" value="Genomic_DNA"/>
</dbReference>
<evidence type="ECO:0000256" key="1">
    <source>
        <dbReference type="SAM" id="MobiDB-lite"/>
    </source>
</evidence>
<sequence length="86" mass="9436">MDSWPTGSLAWGGELQEVWDLGKHTHLKGEDTALSPRRAYTGHMDHPGNMDLSASPVQVALLHIGKIERRTMEVVSRQPGGCVSED</sequence>
<dbReference type="Proteomes" id="UP000824540">
    <property type="component" value="Unassembled WGS sequence"/>
</dbReference>
<accession>A0A8T2PBZ7</accession>
<name>A0A8T2PBZ7_9TELE</name>
<dbReference type="AlphaFoldDB" id="A0A8T2PBZ7"/>
<protein>
    <submittedName>
        <fullName evidence="2">Uncharacterized protein</fullName>
    </submittedName>
</protein>